<evidence type="ECO:0000313" key="1">
    <source>
        <dbReference type="EMBL" id="QNO51845.1"/>
    </source>
</evidence>
<accession>A0A7G9YV11</accession>
<reference evidence="1" key="1">
    <citation type="submission" date="2020-06" db="EMBL/GenBank/DDBJ databases">
        <title>Unique genomic features of the anaerobic methanotrophic archaea.</title>
        <authorList>
            <person name="Chadwick G.L."/>
            <person name="Skennerton C.T."/>
            <person name="Laso-Perez R."/>
            <person name="Leu A.O."/>
            <person name="Speth D.R."/>
            <person name="Yu H."/>
            <person name="Morgan-Lang C."/>
            <person name="Hatzenpichler R."/>
            <person name="Goudeau D."/>
            <person name="Malmstrom R."/>
            <person name="Brazelton W.J."/>
            <person name="Woyke T."/>
            <person name="Hallam S.J."/>
            <person name="Tyson G.W."/>
            <person name="Wegener G."/>
            <person name="Boetius A."/>
            <person name="Orphan V."/>
        </authorList>
    </citation>
    <scope>NUCLEOTIDE SEQUENCE</scope>
</reference>
<organism evidence="1">
    <name type="scientific">Candidatus Methanophagaceae archaeon ANME-1 ERB6</name>
    <dbReference type="NCBI Taxonomy" id="2759912"/>
    <lineage>
        <taxon>Archaea</taxon>
        <taxon>Methanobacteriati</taxon>
        <taxon>Methanobacteriota</taxon>
        <taxon>Stenosarchaea group</taxon>
        <taxon>Methanomicrobia</taxon>
        <taxon>Candidatus Methanophagales</taxon>
        <taxon>Candidatus Methanophagaceae</taxon>
    </lineage>
</organism>
<dbReference type="AlphaFoldDB" id="A0A7G9YV11"/>
<evidence type="ECO:0008006" key="2">
    <source>
        <dbReference type="Google" id="ProtNLM"/>
    </source>
</evidence>
<gene>
    <name evidence="1" type="ORF">PAJCOBIN_00005</name>
</gene>
<protein>
    <recommendedName>
        <fullName evidence="2">Transposase</fullName>
    </recommendedName>
</protein>
<proteinExistence type="predicted"/>
<name>A0A7G9YV11_9EURY</name>
<sequence>MVTQMVFVNTNLINFPQIEVLHTILGEYPGDFEYTADGIFRRTVPPSCPECGARMNRNGYNSYCKIGLGSVKIGRYICPSCEETREEERSFWEKQKGEFFDVLGGIYQLMRLHHVSYQGISSIMELIYPRGKDIIFNAFNDSVEKTAIPPVEDIQIVLYDEQHPKEGRTQKFRLTLLDGVTGRPIAEELYDTKDPKTIAVFLAQYLDPTKRTFVVTDLYPSYPGVFEEFFGENLIHQFCLLHLNKLIVGDFPKNTTIEQELMKYRLLNIFYNRDAEIKVLKGMAEEEQVMKQGNEKAYRAWLKKQMVVFRKFLHEQELSRRREKKNLEQQPYLEALVIFNALTEEIDLFEKPVQKRLRMIEKKWEHFTAFYFVKGAPATNNRIENYYSTSLKTHRKKQLRTDKGIENQMKLSAMKRAGILGRCKKTLLDAFLRFMPFLDSG</sequence>
<dbReference type="EMBL" id="MT631480">
    <property type="protein sequence ID" value="QNO51845.1"/>
    <property type="molecule type" value="Genomic_DNA"/>
</dbReference>